<dbReference type="EMBL" id="NBEY01000032">
    <property type="protein sequence ID" value="OQR25641.1"/>
    <property type="molecule type" value="Genomic_DNA"/>
</dbReference>
<comment type="caution">
    <text evidence="1">The sequence shown here is derived from an EMBL/GenBank/DDBJ whole genome shotgun (WGS) entry which is preliminary data.</text>
</comment>
<reference evidence="1 2" key="1">
    <citation type="submission" date="2017-03" db="EMBL/GenBank/DDBJ databases">
        <title>Phylogenomics and comparative genomics of Lactobacillus salivarius, a mammalian gut commensal.</title>
        <authorList>
            <person name="Harris H.M."/>
        </authorList>
    </citation>
    <scope>NUCLEOTIDE SEQUENCE [LARGE SCALE GENOMIC DNA]</scope>
    <source>
        <strain evidence="1 2">AH4231</strain>
    </source>
</reference>
<evidence type="ECO:0000313" key="2">
    <source>
        <dbReference type="Proteomes" id="UP000192353"/>
    </source>
</evidence>
<dbReference type="Pfam" id="PF05595">
    <property type="entry name" value="DUF771"/>
    <property type="match status" value="1"/>
</dbReference>
<dbReference type="InterPro" id="IPR008489">
    <property type="entry name" value="DUF771"/>
</dbReference>
<gene>
    <name evidence="1" type="ORF">B6U37_03915</name>
</gene>
<dbReference type="Proteomes" id="UP000192353">
    <property type="component" value="Unassembled WGS sequence"/>
</dbReference>
<sequence length="104" mass="12210">MEALQVNVNQNYLNDVINRIFKTSLEGVTWDINEFRKHCCANKSAEWVRRYVIIPFADEIDFDKGGWCLNPHGGKGKKQMIFAKSACEWMEENKRRIDWKGKVT</sequence>
<evidence type="ECO:0008006" key="3">
    <source>
        <dbReference type="Google" id="ProtNLM"/>
    </source>
</evidence>
<organism evidence="1 2">
    <name type="scientific">Ligilactobacillus salivarius</name>
    <dbReference type="NCBI Taxonomy" id="1624"/>
    <lineage>
        <taxon>Bacteria</taxon>
        <taxon>Bacillati</taxon>
        <taxon>Bacillota</taxon>
        <taxon>Bacilli</taxon>
        <taxon>Lactobacillales</taxon>
        <taxon>Lactobacillaceae</taxon>
        <taxon>Ligilactobacillus</taxon>
    </lineage>
</organism>
<evidence type="ECO:0000313" key="1">
    <source>
        <dbReference type="EMBL" id="OQR25641.1"/>
    </source>
</evidence>
<protein>
    <recommendedName>
        <fullName evidence="3">DUF771 domain-containing protein</fullName>
    </recommendedName>
</protein>
<dbReference type="AlphaFoldDB" id="A0A1V9TVA9"/>
<accession>A0A1V9TVA9</accession>
<dbReference type="RefSeq" id="WP_081515711.1">
    <property type="nucleotide sequence ID" value="NZ_NBEW01000031.1"/>
</dbReference>
<proteinExistence type="predicted"/>
<name>A0A1V9TVA9_9LACO</name>